<dbReference type="Proteomes" id="UP001055219">
    <property type="component" value="Unassembled WGS sequence"/>
</dbReference>
<dbReference type="EMBL" id="JAGIXG020000064">
    <property type="protein sequence ID" value="KAI6778615.1"/>
    <property type="molecule type" value="Genomic_DNA"/>
</dbReference>
<dbReference type="AlphaFoldDB" id="A0A9P9XVP8"/>
<dbReference type="GeneID" id="75829895"/>
<reference evidence="1" key="1">
    <citation type="journal article" date="2021" name="J Fungi (Basel)">
        <title>Genomic and Metabolomic Analyses of the Marine Fungus Emericellopsis cladophorae: Insights into Saltwater Adaptability Mechanisms and Its Biosynthetic Potential.</title>
        <authorList>
            <person name="Goncalves M.F.M."/>
            <person name="Hilario S."/>
            <person name="Van de Peer Y."/>
            <person name="Esteves A.C."/>
            <person name="Alves A."/>
        </authorList>
    </citation>
    <scope>NUCLEOTIDE SEQUENCE</scope>
    <source>
        <strain evidence="1">MUM 19.33</strain>
    </source>
</reference>
<protein>
    <submittedName>
        <fullName evidence="1">Stress responsive a b barrel protein</fullName>
    </submittedName>
</protein>
<name>A0A9P9XVP8_9HYPO</name>
<proteinExistence type="predicted"/>
<reference evidence="1" key="2">
    <citation type="submission" date="2022-07" db="EMBL/GenBank/DDBJ databases">
        <authorList>
            <person name="Goncalves M.F.M."/>
            <person name="Hilario S."/>
            <person name="Van De Peer Y."/>
            <person name="Esteves A.C."/>
            <person name="Alves A."/>
        </authorList>
    </citation>
    <scope>NUCLEOTIDE SEQUENCE</scope>
    <source>
        <strain evidence="1">MUM 19.33</strain>
    </source>
</reference>
<keyword evidence="2" id="KW-1185">Reference proteome</keyword>
<accession>A0A9P9XVP8</accession>
<dbReference type="OrthoDB" id="3830014at2759"/>
<organism evidence="1 2">
    <name type="scientific">Emericellopsis cladophorae</name>
    <dbReference type="NCBI Taxonomy" id="2686198"/>
    <lineage>
        <taxon>Eukaryota</taxon>
        <taxon>Fungi</taxon>
        <taxon>Dikarya</taxon>
        <taxon>Ascomycota</taxon>
        <taxon>Pezizomycotina</taxon>
        <taxon>Sordariomycetes</taxon>
        <taxon>Hypocreomycetidae</taxon>
        <taxon>Hypocreales</taxon>
        <taxon>Bionectriaceae</taxon>
        <taxon>Emericellopsis</taxon>
    </lineage>
</organism>
<evidence type="ECO:0000313" key="1">
    <source>
        <dbReference type="EMBL" id="KAI6778615.1"/>
    </source>
</evidence>
<evidence type="ECO:0000313" key="2">
    <source>
        <dbReference type="Proteomes" id="UP001055219"/>
    </source>
</evidence>
<gene>
    <name evidence="1" type="ORF">J7T54_003394</name>
</gene>
<comment type="caution">
    <text evidence="1">The sequence shown here is derived from an EMBL/GenBank/DDBJ whole genome shotgun (WGS) entry which is preliminary data.</text>
</comment>
<dbReference type="RefSeq" id="XP_051359471.1">
    <property type="nucleotide sequence ID" value="XM_051509573.1"/>
</dbReference>
<sequence>MVSLDVDVVDLLSYAQRPISEGRELGSVWSAADVVKRPSSGRGQWTLNGKPYILTMVAGPAEEGPRFEGYTFVNKTEFASMDDMDVTRASVPLMEK</sequence>